<comment type="caution">
    <text evidence="2">The sequence shown here is derived from an EMBL/GenBank/DDBJ whole genome shotgun (WGS) entry which is preliminary data.</text>
</comment>
<dbReference type="GO" id="GO:0000460">
    <property type="term" value="P:maturation of 5.8S rRNA"/>
    <property type="evidence" value="ECO:0007669"/>
    <property type="project" value="TreeGrafter"/>
</dbReference>
<dbReference type="PANTHER" id="PTHR15341:SF3">
    <property type="entry name" value="NUCLEAR NUCLEIC ACID-BINDING PROTEIN C1D"/>
    <property type="match status" value="1"/>
</dbReference>
<dbReference type="GO" id="GO:0003677">
    <property type="term" value="F:DNA binding"/>
    <property type="evidence" value="ECO:0007669"/>
    <property type="project" value="UniProtKB-KW"/>
</dbReference>
<protein>
    <recommendedName>
        <fullName evidence="1">Nuclear nucleic acid-binding protein C1D</fullName>
    </recommendedName>
</protein>
<evidence type="ECO:0000313" key="2">
    <source>
        <dbReference type="EMBL" id="PIN00243.1"/>
    </source>
</evidence>
<evidence type="ECO:0000256" key="1">
    <source>
        <dbReference type="RuleBase" id="RU368003"/>
    </source>
</evidence>
<comment type="subcellular location">
    <subcellularLocation>
        <location evidence="1">Cytoplasm</location>
    </subcellularLocation>
    <subcellularLocation>
        <location evidence="1">Nucleus</location>
        <location evidence="1">Nucleolus</location>
    </subcellularLocation>
    <subcellularLocation>
        <location evidence="1">Nucleus</location>
    </subcellularLocation>
</comment>
<organism evidence="2 3">
    <name type="scientific">Handroanthus impetiginosus</name>
    <dbReference type="NCBI Taxonomy" id="429701"/>
    <lineage>
        <taxon>Eukaryota</taxon>
        <taxon>Viridiplantae</taxon>
        <taxon>Streptophyta</taxon>
        <taxon>Embryophyta</taxon>
        <taxon>Tracheophyta</taxon>
        <taxon>Spermatophyta</taxon>
        <taxon>Magnoliopsida</taxon>
        <taxon>eudicotyledons</taxon>
        <taxon>Gunneridae</taxon>
        <taxon>Pentapetalae</taxon>
        <taxon>asterids</taxon>
        <taxon>lamiids</taxon>
        <taxon>Lamiales</taxon>
        <taxon>Bignoniaceae</taxon>
        <taxon>Crescentiina</taxon>
        <taxon>Tabebuia alliance</taxon>
        <taxon>Handroanthus</taxon>
    </lineage>
</organism>
<keyword evidence="1" id="KW-0963">Cytoplasm</keyword>
<comment type="function">
    <text evidence="1">Plays a role in the recruitment of the exosome to pre-rRNA to mediate the 3'-5' end processing of the 5.8S rRNA.</text>
</comment>
<dbReference type="Proteomes" id="UP000231279">
    <property type="component" value="Unassembled WGS sequence"/>
</dbReference>
<dbReference type="GO" id="GO:0003723">
    <property type="term" value="F:RNA binding"/>
    <property type="evidence" value="ECO:0007669"/>
    <property type="project" value="UniProtKB-UniRule"/>
</dbReference>
<dbReference type="STRING" id="429701.A0A2G9G4K4"/>
<dbReference type="EMBL" id="NKXS01007072">
    <property type="protein sequence ID" value="PIN00243.1"/>
    <property type="molecule type" value="Genomic_DNA"/>
</dbReference>
<reference evidence="3" key="1">
    <citation type="journal article" date="2018" name="Gigascience">
        <title>Genome assembly of the Pink Ipe (Handroanthus impetiginosus, Bignoniaceae), a highly valued, ecologically keystone Neotropical timber forest tree.</title>
        <authorList>
            <person name="Silva-Junior O.B."/>
            <person name="Grattapaglia D."/>
            <person name="Novaes E."/>
            <person name="Collevatti R.G."/>
        </authorList>
    </citation>
    <scope>NUCLEOTIDE SEQUENCE [LARGE SCALE GENOMIC DNA]</scope>
    <source>
        <strain evidence="3">cv. UFG-1</strain>
    </source>
</reference>
<evidence type="ECO:0000313" key="3">
    <source>
        <dbReference type="Proteomes" id="UP000231279"/>
    </source>
</evidence>
<accession>A0A2G9G4K4</accession>
<dbReference type="GO" id="GO:0000178">
    <property type="term" value="C:exosome (RNase complex)"/>
    <property type="evidence" value="ECO:0007669"/>
    <property type="project" value="TreeGrafter"/>
</dbReference>
<dbReference type="InterPro" id="IPR011082">
    <property type="entry name" value="Exosome-assoc_fac/DNA_repair"/>
</dbReference>
<sequence length="114" mass="13376">MGNDSNEAIPESVKFAVEMTSRNIDELKLNLEKFLICCDNETLSRMGPLERAQALYLIAQIATNLLALRLKCRGVDIRIHPIKKEFERLCLYEEKLQHWMDLEAKHYYEFASRE</sequence>
<keyword evidence="1" id="KW-0238">DNA-binding</keyword>
<dbReference type="GO" id="GO:0005737">
    <property type="term" value="C:cytoplasm"/>
    <property type="evidence" value="ECO:0007669"/>
    <property type="project" value="UniProtKB-SubCell"/>
</dbReference>
<keyword evidence="1" id="KW-0694">RNA-binding</keyword>
<keyword evidence="1" id="KW-0698">rRNA processing</keyword>
<proteinExistence type="inferred from homology"/>
<dbReference type="OrthoDB" id="1421013at2759"/>
<keyword evidence="1" id="KW-0539">Nucleus</keyword>
<dbReference type="GO" id="GO:0005730">
    <property type="term" value="C:nucleolus"/>
    <property type="evidence" value="ECO:0007669"/>
    <property type="project" value="UniProtKB-SubCell"/>
</dbReference>
<dbReference type="GO" id="GO:0010468">
    <property type="term" value="P:regulation of gene expression"/>
    <property type="evidence" value="ECO:0007669"/>
    <property type="project" value="TreeGrafter"/>
</dbReference>
<dbReference type="PANTHER" id="PTHR15341">
    <property type="entry name" value="SUN-COR STEROID HORMONE RECEPTOR CO-REPRESSOR"/>
    <property type="match status" value="1"/>
</dbReference>
<dbReference type="AlphaFoldDB" id="A0A2G9G4K4"/>
<comment type="subunit">
    <text evidence="1">Monomer and homodimer.</text>
</comment>
<comment type="similarity">
    <text evidence="1">Belongs to the C1D family.</text>
</comment>
<gene>
    <name evidence="2" type="ORF">CDL12_27251</name>
</gene>
<name>A0A2G9G4K4_9LAMI</name>
<keyword evidence="3" id="KW-1185">Reference proteome</keyword>